<dbReference type="EMBL" id="WWCJ01000003">
    <property type="protein sequence ID" value="MYN01548.1"/>
    <property type="molecule type" value="Genomic_DNA"/>
</dbReference>
<evidence type="ECO:0000313" key="1">
    <source>
        <dbReference type="EMBL" id="MYN01548.1"/>
    </source>
</evidence>
<dbReference type="RefSeq" id="WP_161024560.1">
    <property type="nucleotide sequence ID" value="NZ_WWCJ01000003.1"/>
</dbReference>
<evidence type="ECO:0000313" key="2">
    <source>
        <dbReference type="Proteomes" id="UP000448575"/>
    </source>
</evidence>
<proteinExistence type="predicted"/>
<dbReference type="Proteomes" id="UP000448575">
    <property type="component" value="Unassembled WGS sequence"/>
</dbReference>
<accession>A0A6N9HDC2</accession>
<reference evidence="1 2" key="1">
    <citation type="submission" date="2019-12" db="EMBL/GenBank/DDBJ databases">
        <title>Novel species isolated from a subtropical stream in China.</title>
        <authorList>
            <person name="Lu H."/>
        </authorList>
    </citation>
    <scope>NUCLEOTIDE SEQUENCE [LARGE SCALE GENOMIC DNA]</scope>
    <source>
        <strain evidence="1 2">DS3</strain>
    </source>
</reference>
<sequence>MSGVSAACSKESFTPIVSLLRASEPEVLCEARRRVQGLDRENLLVRFRIAFAAGKRLVAYILAEALIERGIPPCFWHEELALDRVTVNQRADLLLFDLAWMRRWNREHASVVRYLRGKALLTGSEAVFHREANFAFNEGKRPAWKIVGSLSLTERQQWDCAYLRSAPIKKQADLTRVFGKRIRQTLWADLQTTRRTATFGEPEAQEALARRHALWCCSRMVKSASPTDIAARFYQMTGVQISRQAAAKQLVKVRAVLRERGDDFMD</sequence>
<keyword evidence="2" id="KW-1185">Reference proteome</keyword>
<dbReference type="AlphaFoldDB" id="A0A6N9HDC2"/>
<gene>
    <name evidence="1" type="ORF">GTP41_05500</name>
</gene>
<organism evidence="1 2">
    <name type="scientific">Pseudoduganella guangdongensis</name>
    <dbReference type="NCBI Taxonomy" id="2692179"/>
    <lineage>
        <taxon>Bacteria</taxon>
        <taxon>Pseudomonadati</taxon>
        <taxon>Pseudomonadota</taxon>
        <taxon>Betaproteobacteria</taxon>
        <taxon>Burkholderiales</taxon>
        <taxon>Oxalobacteraceae</taxon>
        <taxon>Telluria group</taxon>
        <taxon>Pseudoduganella</taxon>
    </lineage>
</organism>
<protein>
    <submittedName>
        <fullName evidence="1">Uncharacterized protein</fullName>
    </submittedName>
</protein>
<comment type="caution">
    <text evidence="1">The sequence shown here is derived from an EMBL/GenBank/DDBJ whole genome shotgun (WGS) entry which is preliminary data.</text>
</comment>
<name>A0A6N9HDC2_9BURK</name>